<reference evidence="2 3" key="1">
    <citation type="submission" date="2020-07" db="EMBL/GenBank/DDBJ databases">
        <authorList>
            <person name="Feng H."/>
        </authorList>
    </citation>
    <scope>NUCLEOTIDE SEQUENCE [LARGE SCALE GENOMIC DNA]</scope>
    <source>
        <strain evidence="3">s-11</strain>
    </source>
</reference>
<dbReference type="NCBIfam" id="TIGR02675">
    <property type="entry name" value="tape_meas_nterm"/>
    <property type="match status" value="1"/>
</dbReference>
<organism evidence="2 3">
    <name type="scientific">Thermoactinomyces daqus</name>
    <dbReference type="NCBI Taxonomy" id="1329516"/>
    <lineage>
        <taxon>Bacteria</taxon>
        <taxon>Bacillati</taxon>
        <taxon>Bacillota</taxon>
        <taxon>Bacilli</taxon>
        <taxon>Bacillales</taxon>
        <taxon>Thermoactinomycetaceae</taxon>
        <taxon>Thermoactinomyces</taxon>
    </lineage>
</organism>
<dbReference type="InterPro" id="IPR053058">
    <property type="entry name" value="Mulikevirus_tape_measure"/>
</dbReference>
<evidence type="ECO:0000313" key="3">
    <source>
        <dbReference type="Proteomes" id="UP000530514"/>
    </source>
</evidence>
<accession>A0A7W1X8E9</accession>
<dbReference type="EMBL" id="JACEIP010000003">
    <property type="protein sequence ID" value="MBA4541982.1"/>
    <property type="molecule type" value="Genomic_DNA"/>
</dbReference>
<gene>
    <name evidence="2" type="ORF">H1164_03570</name>
</gene>
<keyword evidence="3" id="KW-1185">Reference proteome</keyword>
<dbReference type="RefSeq" id="WP_033100525.1">
    <property type="nucleotide sequence ID" value="NZ_JACEIP010000003.1"/>
</dbReference>
<name>A0A7W1X8E9_9BACL</name>
<dbReference type="PANTHER" id="PTHR38812">
    <property type="entry name" value="MU-LIKE PROPHAGE FLUMU PROTEIN GP42"/>
    <property type="match status" value="1"/>
</dbReference>
<dbReference type="PANTHER" id="PTHR38812:SF2">
    <property type="entry name" value="MU-LIKE PROPHAGE FLUMU PROTEIN GP42"/>
    <property type="match status" value="1"/>
</dbReference>
<proteinExistence type="predicted"/>
<evidence type="ECO:0000313" key="2">
    <source>
        <dbReference type="EMBL" id="MBA4541982.1"/>
    </source>
</evidence>
<evidence type="ECO:0000259" key="1">
    <source>
        <dbReference type="Pfam" id="PF20155"/>
    </source>
</evidence>
<dbReference type="AlphaFoldDB" id="A0A7W1X8E9"/>
<dbReference type="Pfam" id="PF20155">
    <property type="entry name" value="TMP_3"/>
    <property type="match status" value="1"/>
</dbReference>
<dbReference type="OrthoDB" id="1779742at2"/>
<dbReference type="InterPro" id="IPR013491">
    <property type="entry name" value="Tape_meas_N"/>
</dbReference>
<feature type="domain" description="Tape measure protein N-terminal" evidence="1">
    <location>
        <begin position="64"/>
        <end position="248"/>
    </location>
</feature>
<protein>
    <submittedName>
        <fullName evidence="2">Tape measure protein</fullName>
    </submittedName>
</protein>
<comment type="caution">
    <text evidence="2">The sequence shown here is derived from an EMBL/GenBank/DDBJ whole genome shotgun (WGS) entry which is preliminary data.</text>
</comment>
<dbReference type="Proteomes" id="UP000530514">
    <property type="component" value="Unassembled WGS sequence"/>
</dbReference>
<sequence length="735" mass="78402">MASVGEVFVDIRADSKDLFSGLSQARKAADRFASETSKSFAKTALAVGGIVGGFEGLKNVIGKGFEVNIKMEGAQTSFTTLLKSGEKAKDMIQQLQQIGVKSPFDFDSLSKSAKLLLSMGVNAKNVVPYIKKIGDAVAAVGGSSEQMENVALAIAQISAKGKVSAEEMNQLAENGIPAWQILSEKMHKSTAELMKMGSDGKLLAKDVLPLLIDGLGDKFGGAMQKAANTFSGQLEQMKEQSELVLGKLFEPMFKGLETNVLPRVNQALQTFSQGLKSGNLSAAIASLFPKSIAPDIHLALNWFDMFRNDLKSMNWNYIGADIGYALKSAIGTVQGIGQALIDKISQEFKSMDINQALTNLGSKVKDFAIGFTGRFSEELQNAVKSGNAAQLGKAIGDLLVSGLSSLGKQAEKIGTAIIGFFGKLDWVSIGEGAAKNAVGFALGFVDGILSGNWIPVLTQNAGKVITILAGIWLAPERWSIAIAGALSKIPFVGRFLAWFTQSVNTLGKPVRALIDKVFDGVWTRFVTSFSVRASKTNLGDILLKPFSTLKQKLLSKLDDLATGANAKLTSWGRSAGKAAGNAWNSVKSAIASKVDQIYSKLSSWWKQLVGLKNKIVGVFRGIHISIPKFKLPHVSVSLGTKKVGPISIPYPKFSVSWYAKGGIFDKASVIGVGEAGPEAVVPLSGQRMKPFAQAIAKEMGVGGGAPIIHNHFYVDDQNIARSVINAQRRGLWLHG</sequence>